<dbReference type="Pfam" id="PF02541">
    <property type="entry name" value="Ppx-GppA"/>
    <property type="match status" value="1"/>
</dbReference>
<dbReference type="Proteomes" id="UP001500503">
    <property type="component" value="Unassembled WGS sequence"/>
</dbReference>
<evidence type="ECO:0000256" key="1">
    <source>
        <dbReference type="ARBA" id="ARBA00007125"/>
    </source>
</evidence>
<gene>
    <name evidence="3" type="ORF">GCM10023191_093490</name>
</gene>
<dbReference type="Gene3D" id="3.30.420.40">
    <property type="match status" value="1"/>
</dbReference>
<name>A0ABP8R5G5_9ACTN</name>
<organism evidence="3 4">
    <name type="scientific">Actinoallomurus oryzae</name>
    <dbReference type="NCBI Taxonomy" id="502180"/>
    <lineage>
        <taxon>Bacteria</taxon>
        <taxon>Bacillati</taxon>
        <taxon>Actinomycetota</taxon>
        <taxon>Actinomycetes</taxon>
        <taxon>Streptosporangiales</taxon>
        <taxon>Thermomonosporaceae</taxon>
        <taxon>Actinoallomurus</taxon>
    </lineage>
</organism>
<evidence type="ECO:0000313" key="3">
    <source>
        <dbReference type="EMBL" id="GAA4518812.1"/>
    </source>
</evidence>
<keyword evidence="4" id="KW-1185">Reference proteome</keyword>
<dbReference type="PANTHER" id="PTHR30005:SF0">
    <property type="entry name" value="RETROGRADE REGULATION PROTEIN 2"/>
    <property type="match status" value="1"/>
</dbReference>
<dbReference type="InterPro" id="IPR003695">
    <property type="entry name" value="Ppx_GppA_N"/>
</dbReference>
<comment type="similarity">
    <text evidence="1">Belongs to the GppA/Ppx family.</text>
</comment>
<dbReference type="EMBL" id="BAABHF010000061">
    <property type="protein sequence ID" value="GAA4518812.1"/>
    <property type="molecule type" value="Genomic_DNA"/>
</dbReference>
<dbReference type="InterPro" id="IPR043129">
    <property type="entry name" value="ATPase_NBD"/>
</dbReference>
<dbReference type="Gene3D" id="3.30.420.150">
    <property type="entry name" value="Exopolyphosphatase. Domain 2"/>
    <property type="match status" value="1"/>
</dbReference>
<evidence type="ECO:0000259" key="2">
    <source>
        <dbReference type="Pfam" id="PF02541"/>
    </source>
</evidence>
<dbReference type="CDD" id="cd24056">
    <property type="entry name" value="ASKHA_NBD_MtPPX1-like"/>
    <property type="match status" value="1"/>
</dbReference>
<reference evidence="4" key="1">
    <citation type="journal article" date="2019" name="Int. J. Syst. Evol. Microbiol.">
        <title>The Global Catalogue of Microorganisms (GCM) 10K type strain sequencing project: providing services to taxonomists for standard genome sequencing and annotation.</title>
        <authorList>
            <consortium name="The Broad Institute Genomics Platform"/>
            <consortium name="The Broad Institute Genome Sequencing Center for Infectious Disease"/>
            <person name="Wu L."/>
            <person name="Ma J."/>
        </authorList>
    </citation>
    <scope>NUCLEOTIDE SEQUENCE [LARGE SCALE GENOMIC DNA]</scope>
    <source>
        <strain evidence="4">JCM 17933</strain>
    </source>
</reference>
<dbReference type="RefSeq" id="WP_345475094.1">
    <property type="nucleotide sequence ID" value="NZ_BAABHF010000061.1"/>
</dbReference>
<feature type="domain" description="Ppx/GppA phosphatase N-terminal" evidence="2">
    <location>
        <begin position="18"/>
        <end position="305"/>
    </location>
</feature>
<dbReference type="PANTHER" id="PTHR30005">
    <property type="entry name" value="EXOPOLYPHOSPHATASE"/>
    <property type="match status" value="1"/>
</dbReference>
<accession>A0ABP8R5G5</accession>
<proteinExistence type="inferred from homology"/>
<dbReference type="SUPFAM" id="SSF53067">
    <property type="entry name" value="Actin-like ATPase domain"/>
    <property type="match status" value="2"/>
</dbReference>
<comment type="caution">
    <text evidence="3">The sequence shown here is derived from an EMBL/GenBank/DDBJ whole genome shotgun (WGS) entry which is preliminary data.</text>
</comment>
<sequence length="312" mass="33473">MRLGVLDVGSNTVHLLVVDAHQGAAPLPAFSHKNELRLAAHLEDGDRLSEVGAHRLRAFIDDALRVAEDKGVEEVVAFATSAIREAVNGEEVLGDIRDHSGIDIPVLSGEDEARLTFLAARRWFGWSSGRLLVLDIGGGSLEIASGADEEPDAAVSLPLGAGRLTRDWLTADPPSAEEVRRLRKHVRTTIAREVGGVMRYGAPDHAVATSKTFRQLSRIAGAAPANQGPLVRRALSHKQVTEWAERLPSMTAAERAELPGVSPGRAPQLPAGAIVADAAMDLLDVAEAAVCPWALREGVILRRLDQLRRDRA</sequence>
<evidence type="ECO:0000313" key="4">
    <source>
        <dbReference type="Proteomes" id="UP001500503"/>
    </source>
</evidence>
<protein>
    <submittedName>
        <fullName evidence="3">Ppx/GppA phosphatase family protein</fullName>
    </submittedName>
</protein>
<dbReference type="InterPro" id="IPR050273">
    <property type="entry name" value="GppA/Ppx_hydrolase"/>
</dbReference>